<accession>A0A1U7NIC9</accession>
<dbReference type="Gene3D" id="3.40.50.10380">
    <property type="entry name" value="Malic enzyme, N-terminal domain"/>
    <property type="match status" value="1"/>
</dbReference>
<dbReference type="InterPro" id="IPR036291">
    <property type="entry name" value="NAD(P)-bd_dom_sf"/>
</dbReference>
<feature type="binding site" evidence="7">
    <location>
        <position position="160"/>
    </location>
    <ligand>
        <name>a divalent metal cation</name>
        <dbReference type="ChEBI" id="CHEBI:60240"/>
    </ligand>
</feature>
<keyword evidence="4" id="KW-0560">Oxidoreductase</keyword>
<evidence type="ECO:0000256" key="2">
    <source>
        <dbReference type="ARBA" id="ARBA00008785"/>
    </source>
</evidence>
<evidence type="ECO:0000259" key="9">
    <source>
        <dbReference type="SMART" id="SM01274"/>
    </source>
</evidence>
<dbReference type="SMART" id="SM00919">
    <property type="entry name" value="Malic_M"/>
    <property type="match status" value="1"/>
</dbReference>
<comment type="cofactor">
    <cofactor evidence="1">
        <name>Mn(2+)</name>
        <dbReference type="ChEBI" id="CHEBI:29035"/>
    </cofactor>
</comment>
<feature type="binding site" evidence="7">
    <location>
        <position position="135"/>
    </location>
    <ligand>
        <name>a divalent metal cation</name>
        <dbReference type="ChEBI" id="CHEBI:60240"/>
    </ligand>
</feature>
<sequence>MADQKEKALQAHREWQGKLDVQSKARLETKEDLAIAYTPGVAEPCLKIAENPEEAYLYTGKGNMIAVVSDGSAVLGLGNIGGLAGLPVMEGKCVLFKELGGVNAIPLVLNIQDTDEIVNAIAALEPSFGGINLEDISAPRCFEIEKKLQDRMNIPVFHDDQHGTACVVLAALINALKFTGKKKEDCKVVFSGAGAAGIAIAKLLYNYGFQHILMSDIHGIINEENAMNEAQLEMAKKGNPNNQKGTLADAMKQADIFIGVSRGNLVSPEMIESMNEDPIVFAMANPVPEISVDEAKKAGAKVAGCGRSDFPNQINNVLIFPALFRGALDAKAIRITEGMKLAASEALADLIDPKDLREDYVIVDALDPRVKDAVAKAVAAQAKAEGVVRDA</sequence>
<evidence type="ECO:0000256" key="3">
    <source>
        <dbReference type="ARBA" id="ARBA00022723"/>
    </source>
</evidence>
<feature type="binding site" evidence="6">
    <location>
        <position position="315"/>
    </location>
    <ligand>
        <name>(S)-malate</name>
        <dbReference type="ChEBI" id="CHEBI:15589"/>
    </ligand>
</feature>
<dbReference type="GO" id="GO:0051287">
    <property type="term" value="F:NAD binding"/>
    <property type="evidence" value="ECO:0007669"/>
    <property type="project" value="InterPro"/>
</dbReference>
<evidence type="ECO:0000313" key="11">
    <source>
        <dbReference type="Proteomes" id="UP000186341"/>
    </source>
</evidence>
<dbReference type="PANTHER" id="PTHR43237">
    <property type="entry name" value="NADP-DEPENDENT MALIC ENZYME"/>
    <property type="match status" value="1"/>
</dbReference>
<dbReference type="InterPro" id="IPR012301">
    <property type="entry name" value="Malic_N_dom"/>
</dbReference>
<feature type="binding site" evidence="6">
    <location>
        <position position="285"/>
    </location>
    <ligand>
        <name>(S)-malate</name>
        <dbReference type="ChEBI" id="CHEBI:15589"/>
    </ligand>
</feature>
<dbReference type="FunFam" id="3.40.50.10380:FF:000003">
    <property type="entry name" value="NADP-dependent malic enzyme"/>
    <property type="match status" value="1"/>
</dbReference>
<keyword evidence="3 7" id="KW-0479">Metal-binding</keyword>
<dbReference type="GO" id="GO:0016616">
    <property type="term" value="F:oxidoreductase activity, acting on the CH-OH group of donors, NAD or NADP as acceptor"/>
    <property type="evidence" value="ECO:0007669"/>
    <property type="project" value="InterPro"/>
</dbReference>
<dbReference type="EMBL" id="MPJW01000064">
    <property type="protein sequence ID" value="OLU42169.1"/>
    <property type="molecule type" value="Genomic_DNA"/>
</dbReference>
<evidence type="ECO:0000256" key="1">
    <source>
        <dbReference type="ARBA" id="ARBA00001936"/>
    </source>
</evidence>
<evidence type="ECO:0000259" key="8">
    <source>
        <dbReference type="SMART" id="SM00919"/>
    </source>
</evidence>
<dbReference type="SUPFAM" id="SSF53223">
    <property type="entry name" value="Aminoacid dehydrogenase-like, N-terminal domain"/>
    <property type="match status" value="1"/>
</dbReference>
<feature type="binding site" evidence="7">
    <location>
        <position position="134"/>
    </location>
    <ligand>
        <name>a divalent metal cation</name>
        <dbReference type="ChEBI" id="CHEBI:60240"/>
    </ligand>
</feature>
<evidence type="ECO:0000256" key="7">
    <source>
        <dbReference type="PIRSR" id="PIRSR000106-3"/>
    </source>
</evidence>
<dbReference type="PANTHER" id="PTHR43237:SF4">
    <property type="entry name" value="NADP-DEPENDENT MALIC ENZYME"/>
    <property type="match status" value="1"/>
</dbReference>
<comment type="caution">
    <text evidence="10">The sequence shown here is derived from an EMBL/GenBank/DDBJ whole genome shotgun (WGS) entry which is preliminary data.</text>
</comment>
<feature type="active site" description="Proton donor" evidence="5">
    <location>
        <position position="37"/>
    </location>
</feature>
<comment type="similarity">
    <text evidence="2">Belongs to the malic enzymes family.</text>
</comment>
<dbReference type="AlphaFoldDB" id="A0A1U7NIC9"/>
<dbReference type="InterPro" id="IPR051674">
    <property type="entry name" value="Malate_Decarboxylase"/>
</dbReference>
<organism evidence="10 11">
    <name type="scientific">Ileibacterium valens</name>
    <dbReference type="NCBI Taxonomy" id="1862668"/>
    <lineage>
        <taxon>Bacteria</taxon>
        <taxon>Bacillati</taxon>
        <taxon>Bacillota</taxon>
        <taxon>Erysipelotrichia</taxon>
        <taxon>Erysipelotrichales</taxon>
        <taxon>Erysipelotrichaceae</taxon>
        <taxon>Ileibacterium</taxon>
    </lineage>
</organism>
<dbReference type="OrthoDB" id="9805787at2"/>
<name>A0A1U7NIC9_9FIRM</name>
<feature type="active site" description="Proton acceptor" evidence="5">
    <location>
        <position position="92"/>
    </location>
</feature>
<dbReference type="PIRSF" id="PIRSF000106">
    <property type="entry name" value="ME"/>
    <property type="match status" value="1"/>
</dbReference>
<feature type="domain" description="Malic enzyme NAD-binding" evidence="8">
    <location>
        <begin position="161"/>
        <end position="383"/>
    </location>
</feature>
<dbReference type="CDD" id="cd05311">
    <property type="entry name" value="NAD_bind_2_malic_enz"/>
    <property type="match status" value="1"/>
</dbReference>
<evidence type="ECO:0000256" key="5">
    <source>
        <dbReference type="PIRSR" id="PIRSR000106-1"/>
    </source>
</evidence>
<dbReference type="InterPro" id="IPR046346">
    <property type="entry name" value="Aminoacid_DH-like_N_sf"/>
</dbReference>
<dbReference type="Pfam" id="PF00390">
    <property type="entry name" value="malic"/>
    <property type="match status" value="1"/>
</dbReference>
<proteinExistence type="inferred from homology"/>
<protein>
    <submittedName>
        <fullName evidence="10">NAD-dependent malic enzyme</fullName>
    </submittedName>
</protein>
<dbReference type="InterPro" id="IPR037062">
    <property type="entry name" value="Malic_N_dom_sf"/>
</dbReference>
<evidence type="ECO:0000256" key="6">
    <source>
        <dbReference type="PIRSR" id="PIRSR000106-2"/>
    </source>
</evidence>
<dbReference type="GeneID" id="82202009"/>
<feature type="domain" description="Malic enzyme N-terminal" evidence="9">
    <location>
        <begin position="16"/>
        <end position="149"/>
    </location>
</feature>
<dbReference type="Proteomes" id="UP000186341">
    <property type="component" value="Unassembled WGS sequence"/>
</dbReference>
<dbReference type="GO" id="GO:0004470">
    <property type="term" value="F:malic enzyme activity"/>
    <property type="evidence" value="ECO:0007669"/>
    <property type="project" value="InterPro"/>
</dbReference>
<dbReference type="InterPro" id="IPR045213">
    <property type="entry name" value="Malic_NAD-bd_bact_type"/>
</dbReference>
<reference evidence="10 11" key="1">
    <citation type="submission" date="2016-11" db="EMBL/GenBank/DDBJ databases">
        <title>Description of two novel members of the family Erysipelotrichaceae: Ileibacterium lipovorans gen. nov., sp. nov. and Dubosiella newyorkensis, gen. nov., sp. nov.</title>
        <authorList>
            <person name="Cox L.M."/>
            <person name="Sohn J."/>
            <person name="Tyrrell K.L."/>
            <person name="Citron D.M."/>
            <person name="Lawson P.A."/>
            <person name="Patel N.B."/>
            <person name="Iizumi T."/>
            <person name="Perez-Perez G.I."/>
            <person name="Goldstein E.J."/>
            <person name="Blaser M.J."/>
        </authorList>
    </citation>
    <scope>NUCLEOTIDE SEQUENCE [LARGE SCALE GENOMIC DNA]</scope>
    <source>
        <strain evidence="10 11">NYU-BL-A3</strain>
    </source>
</reference>
<evidence type="ECO:0000313" key="10">
    <source>
        <dbReference type="EMBL" id="OLU42169.1"/>
    </source>
</evidence>
<dbReference type="Gene3D" id="3.40.50.720">
    <property type="entry name" value="NAD(P)-binding Rossmann-like Domain"/>
    <property type="match status" value="1"/>
</dbReference>
<dbReference type="InterPro" id="IPR015884">
    <property type="entry name" value="Malic_enzyme_CS"/>
</dbReference>
<keyword evidence="11" id="KW-1185">Reference proteome</keyword>
<dbReference type="SMART" id="SM01274">
    <property type="entry name" value="malic"/>
    <property type="match status" value="1"/>
</dbReference>
<dbReference type="GO" id="GO:0046872">
    <property type="term" value="F:metal ion binding"/>
    <property type="evidence" value="ECO:0007669"/>
    <property type="project" value="UniProtKB-KW"/>
</dbReference>
<gene>
    <name evidence="10" type="ORF">BO222_02000</name>
</gene>
<evidence type="ECO:0000256" key="4">
    <source>
        <dbReference type="ARBA" id="ARBA00023002"/>
    </source>
</evidence>
<dbReference type="InterPro" id="IPR012302">
    <property type="entry name" value="Malic_NAD-bd"/>
</dbReference>
<dbReference type="SUPFAM" id="SSF51735">
    <property type="entry name" value="NAD(P)-binding Rossmann-fold domains"/>
    <property type="match status" value="1"/>
</dbReference>
<dbReference type="InterPro" id="IPR001891">
    <property type="entry name" value="Malic_OxRdtase"/>
</dbReference>
<dbReference type="Pfam" id="PF03949">
    <property type="entry name" value="Malic_M"/>
    <property type="match status" value="1"/>
</dbReference>
<comment type="cofactor">
    <cofactor evidence="7">
        <name>Mg(2+)</name>
        <dbReference type="ChEBI" id="CHEBI:18420"/>
    </cofactor>
    <cofactor evidence="7">
        <name>Mn(2+)</name>
        <dbReference type="ChEBI" id="CHEBI:29035"/>
    </cofactor>
    <text evidence="7">Divalent metal cations. Prefers magnesium or manganese.</text>
</comment>
<dbReference type="PROSITE" id="PS00331">
    <property type="entry name" value="MALIC_ENZYMES"/>
    <property type="match status" value="1"/>
</dbReference>
<dbReference type="RefSeq" id="WP_075817919.1">
    <property type="nucleotide sequence ID" value="NZ_CAPIAK010000134.1"/>
</dbReference>